<accession>A0A9E7EZH0</accession>
<dbReference type="Proteomes" id="UP001055439">
    <property type="component" value="Chromosome 10"/>
</dbReference>
<evidence type="ECO:0000313" key="3">
    <source>
        <dbReference type="Proteomes" id="UP001055439"/>
    </source>
</evidence>
<dbReference type="EMBL" id="CP097503">
    <property type="protein sequence ID" value="URD84633.1"/>
    <property type="molecule type" value="Genomic_DNA"/>
</dbReference>
<protein>
    <submittedName>
        <fullName evidence="2">Uncharacterized protein</fullName>
    </submittedName>
</protein>
<reference evidence="2" key="1">
    <citation type="submission" date="2022-05" db="EMBL/GenBank/DDBJ databases">
        <title>The Musa troglodytarum L. genome provides insights into the mechanism of non-climacteric behaviour and enrichment of carotenoids.</title>
        <authorList>
            <person name="Wang J."/>
        </authorList>
    </citation>
    <scope>NUCLEOTIDE SEQUENCE</scope>
    <source>
        <tissue evidence="2">Leaf</tissue>
    </source>
</reference>
<sequence length="74" mass="8045">MGKRNWRLEEEEEGPSAGGDRLGQSGSGIAITLMGKEDGIKGYWNGNLPQILFTCVFSGRFQRGGTAHLFIDAD</sequence>
<keyword evidence="3" id="KW-1185">Reference proteome</keyword>
<feature type="region of interest" description="Disordered" evidence="1">
    <location>
        <begin position="1"/>
        <end position="25"/>
    </location>
</feature>
<gene>
    <name evidence="2" type="ORF">MUK42_03759</name>
</gene>
<proteinExistence type="predicted"/>
<evidence type="ECO:0000256" key="1">
    <source>
        <dbReference type="SAM" id="MobiDB-lite"/>
    </source>
</evidence>
<evidence type="ECO:0000313" key="2">
    <source>
        <dbReference type="EMBL" id="URD84633.1"/>
    </source>
</evidence>
<dbReference type="AlphaFoldDB" id="A0A9E7EZH0"/>
<name>A0A9E7EZH0_9LILI</name>
<dbReference type="OrthoDB" id="1743796at2759"/>
<organism evidence="2 3">
    <name type="scientific">Musa troglodytarum</name>
    <name type="common">fe'i banana</name>
    <dbReference type="NCBI Taxonomy" id="320322"/>
    <lineage>
        <taxon>Eukaryota</taxon>
        <taxon>Viridiplantae</taxon>
        <taxon>Streptophyta</taxon>
        <taxon>Embryophyta</taxon>
        <taxon>Tracheophyta</taxon>
        <taxon>Spermatophyta</taxon>
        <taxon>Magnoliopsida</taxon>
        <taxon>Liliopsida</taxon>
        <taxon>Zingiberales</taxon>
        <taxon>Musaceae</taxon>
        <taxon>Musa</taxon>
    </lineage>
</organism>